<evidence type="ECO:0000256" key="6">
    <source>
        <dbReference type="ARBA" id="ARBA00022946"/>
    </source>
</evidence>
<evidence type="ECO:0000256" key="9">
    <source>
        <dbReference type="ARBA" id="ARBA00023128"/>
    </source>
</evidence>
<evidence type="ECO:0000313" key="14">
    <source>
        <dbReference type="EMBL" id="CAH1251042.1"/>
    </source>
</evidence>
<keyword evidence="15" id="KW-1185">Reference proteome</keyword>
<dbReference type="Pfam" id="PF05405">
    <property type="entry name" value="Mt_ATP-synt_B"/>
    <property type="match status" value="1"/>
</dbReference>
<evidence type="ECO:0000256" key="2">
    <source>
        <dbReference type="ARBA" id="ARBA00022448"/>
    </source>
</evidence>
<keyword evidence="6" id="KW-0809">Transit peptide</keyword>
<keyword evidence="5 13" id="KW-0999">Mitochondrion inner membrane</keyword>
<comment type="subunit">
    <text evidence="13">F-type ATPases have 2 components, CF(1) - the catalytic core - and CF(0) - the membrane proton channel. CF(1) and CF(0) have multiple subunits.</text>
</comment>
<evidence type="ECO:0000256" key="5">
    <source>
        <dbReference type="ARBA" id="ARBA00022792"/>
    </source>
</evidence>
<evidence type="ECO:0000256" key="8">
    <source>
        <dbReference type="ARBA" id="ARBA00023065"/>
    </source>
</evidence>
<dbReference type="PANTHER" id="PTHR12733:SF3">
    <property type="entry name" value="ATP SYNTHASE F(0) COMPLEX SUBUNIT B1, MITOCHONDRIAL"/>
    <property type="match status" value="1"/>
</dbReference>
<gene>
    <name evidence="14" type="primary">ATP5F1</name>
    <name evidence="14" type="ORF">BLAG_LOCUS11546</name>
</gene>
<dbReference type="GO" id="GO:0005743">
    <property type="term" value="C:mitochondrial inner membrane"/>
    <property type="evidence" value="ECO:0007669"/>
    <property type="project" value="UniProtKB-SubCell"/>
</dbReference>
<keyword evidence="8 13" id="KW-0406">Ion transport</keyword>
<evidence type="ECO:0000256" key="4">
    <source>
        <dbReference type="ARBA" id="ARBA00022781"/>
    </source>
</evidence>
<dbReference type="GO" id="GO:0046933">
    <property type="term" value="F:proton-transporting ATP synthase activity, rotational mechanism"/>
    <property type="evidence" value="ECO:0007669"/>
    <property type="project" value="TreeGrafter"/>
</dbReference>
<evidence type="ECO:0000256" key="12">
    <source>
        <dbReference type="ARBA" id="ARBA00064647"/>
    </source>
</evidence>
<keyword evidence="9 13" id="KW-0496">Mitochondrion</keyword>
<evidence type="ECO:0000256" key="7">
    <source>
        <dbReference type="ARBA" id="ARBA00022990"/>
    </source>
</evidence>
<dbReference type="Proteomes" id="UP000838412">
    <property type="component" value="Chromosome 18"/>
</dbReference>
<keyword evidence="3 13" id="KW-0138">CF(0)</keyword>
<evidence type="ECO:0000313" key="15">
    <source>
        <dbReference type="Proteomes" id="UP000838412"/>
    </source>
</evidence>
<reference evidence="14" key="1">
    <citation type="submission" date="2022-01" db="EMBL/GenBank/DDBJ databases">
        <authorList>
            <person name="Braso-Vives M."/>
        </authorList>
    </citation>
    <scope>NUCLEOTIDE SEQUENCE</scope>
</reference>
<evidence type="ECO:0000256" key="1">
    <source>
        <dbReference type="ARBA" id="ARBA00007479"/>
    </source>
</evidence>
<proteinExistence type="inferred from homology"/>
<evidence type="ECO:0000256" key="11">
    <source>
        <dbReference type="ARBA" id="ARBA00055529"/>
    </source>
</evidence>
<accession>A0A8J9ZAP0</accession>
<evidence type="ECO:0000256" key="3">
    <source>
        <dbReference type="ARBA" id="ARBA00022547"/>
    </source>
</evidence>
<sequence>MLSRLAARSAAVVAQQNHGARVCVVAPSRLFHCSGQHGRPIEPLPEEGGKVRMGVFPEEWFQFFYKKTGVTGPYVFGTGLLATLMSKEYIIVNNEFIAGGIFVGFVVYCVRNFGPTVATYADKLRQERVDFIDNKKGRFLTDCENAIETEKKEQWRAEGVDYLFEAKKANVAMQLETAYRERVHEVSNAVKRRLDYQLDVENTQRRMAQEHMADWVVNNVVSSITPQQEKEAIAKCIEDLKRMAKAS</sequence>
<comment type="subcellular location">
    <subcellularLocation>
        <location evidence="13">Mitochondrion</location>
    </subcellularLocation>
    <subcellularLocation>
        <location evidence="13">Mitochondrion inner membrane</location>
    </subcellularLocation>
</comment>
<dbReference type="AlphaFoldDB" id="A0A8J9ZAP0"/>
<evidence type="ECO:0000256" key="13">
    <source>
        <dbReference type="RuleBase" id="RU368017"/>
    </source>
</evidence>
<comment type="similarity">
    <text evidence="1 13">Belongs to the eukaryotic ATPase B chain family.</text>
</comment>
<keyword evidence="10 13" id="KW-0472">Membrane</keyword>
<keyword evidence="2 13" id="KW-0813">Transport</keyword>
<evidence type="ECO:0000256" key="10">
    <source>
        <dbReference type="ARBA" id="ARBA00023136"/>
    </source>
</evidence>
<dbReference type="GO" id="GO:0045259">
    <property type="term" value="C:proton-transporting ATP synthase complex"/>
    <property type="evidence" value="ECO:0007669"/>
    <property type="project" value="UniProtKB-KW"/>
</dbReference>
<protein>
    <recommendedName>
        <fullName evidence="13">ATP synthase subunit b</fullName>
    </recommendedName>
</protein>
<name>A0A8J9ZAP0_BRALA</name>
<comment type="function">
    <text evidence="11 13">Subunit b, of the mitochondrial membrane ATP synthase complex (F(1)F(0) ATP synthase or Complex V) that produces ATP from ADP in the presence of a proton gradient across the membrane which is generated by electron transport complexes of the respiratory chain. ATP synthase complex consist of a soluble F(1) head domain - the catalytic core - and a membrane F(1) domain - the membrane proton channel. These two domains are linked by a central stalk rotating inside the F(1) region and a stationary peripheral stalk. During catalysis, ATP synthesis in the catalytic domain of F(1) is coupled via a rotary mechanism of the central stalk subunits to proton translocation. In vivo, can only synthesize ATP although its ATP hydrolase activity can be activated artificially in vitro. Part of the complex F(0) domain. Part of the complex F(0) domain and the peripheric stalk, which acts as a stator to hold the catalytic alpha(3)beta(3) subcomplex and subunit a/ATP6 static relative to the rotary elements.</text>
</comment>
<keyword evidence="4 13" id="KW-0375">Hydrogen ion transport</keyword>
<dbReference type="InterPro" id="IPR008688">
    <property type="entry name" value="ATP_synth_Bsub_B/MI25"/>
</dbReference>
<dbReference type="FunFam" id="1.20.5.2210:FF:000001">
    <property type="entry name" value="ATP synthase F(0) complex subunit B1, mitochondrial"/>
    <property type="match status" value="1"/>
</dbReference>
<dbReference type="SUPFAM" id="SSF161060">
    <property type="entry name" value="ATP synthase B chain-like"/>
    <property type="match status" value="1"/>
</dbReference>
<dbReference type="PANTHER" id="PTHR12733">
    <property type="entry name" value="MITOCHONDRIAL ATP SYNTHASE B CHAIN"/>
    <property type="match status" value="1"/>
</dbReference>
<dbReference type="InterPro" id="IPR013837">
    <property type="entry name" value="ATP_synth_F0_suB"/>
</dbReference>
<dbReference type="Gene3D" id="1.20.5.2210">
    <property type="match status" value="1"/>
</dbReference>
<keyword evidence="7" id="KW-0007">Acetylation</keyword>
<comment type="subunit">
    <text evidence="12">Component of the ATP synthase complex composed at least of ATP5F1A/subunit alpha, ATP5F1B/subunit beta, ATP5MC1/subunit c (homooctomer), MT-ATP6/subunit a, MT-ATP8/subunit 8, ATP5ME/subunit e, ATP5MF/subunit f, ATP5MG/subunit g, ATP5MK/subunit k, ATP5MJ/subunit j, ATP5F1C/subunit gamma, ATP5F1D/subunit delta, ATP5F1E/subunit epsilon, ATP5PF/subunit F6, ATP5PB/subunit b, ATP5PD/subunit d, ATP5PO/subunit OSCP. ATP synthase complex consists of a soluble F(1) head domain (subunits alpha(3) and beta(3)) - the catalytic core - and a membrane F(0) domain - the membrane proton channel (subunits c, a, 8, e, f, g, k and j). These two domains are linked by a central stalk (subunits gamma, delta, and epsilon) rotating inside the F1 region and a stationary peripheral stalk (subunits F6, b, d, and OSCP).</text>
</comment>
<dbReference type="EMBL" id="OV696703">
    <property type="protein sequence ID" value="CAH1251042.1"/>
    <property type="molecule type" value="Genomic_DNA"/>
</dbReference>
<organism evidence="14 15">
    <name type="scientific">Branchiostoma lanceolatum</name>
    <name type="common">Common lancelet</name>
    <name type="synonym">Amphioxus lanceolatum</name>
    <dbReference type="NCBI Taxonomy" id="7740"/>
    <lineage>
        <taxon>Eukaryota</taxon>
        <taxon>Metazoa</taxon>
        <taxon>Chordata</taxon>
        <taxon>Cephalochordata</taxon>
        <taxon>Leptocardii</taxon>
        <taxon>Amphioxiformes</taxon>
        <taxon>Branchiostomatidae</taxon>
        <taxon>Branchiostoma</taxon>
    </lineage>
</organism>
<dbReference type="OrthoDB" id="67388at2759"/>